<keyword evidence="12" id="KW-0460">Magnesium</keyword>
<keyword evidence="10" id="KW-0418">Kinase</keyword>
<evidence type="ECO:0000256" key="12">
    <source>
        <dbReference type="ARBA" id="ARBA00022842"/>
    </source>
</evidence>
<evidence type="ECO:0000256" key="11">
    <source>
        <dbReference type="ARBA" id="ARBA00022840"/>
    </source>
</evidence>
<evidence type="ECO:0000313" key="17">
    <source>
        <dbReference type="Proteomes" id="UP000060487"/>
    </source>
</evidence>
<evidence type="ECO:0000256" key="14">
    <source>
        <dbReference type="ARBA" id="ARBA00047700"/>
    </source>
</evidence>
<keyword evidence="7 16" id="KW-0808">Transferase</keyword>
<dbReference type="Gene3D" id="3.30.470.20">
    <property type="entry name" value="ATP-grasp fold, B domain"/>
    <property type="match status" value="1"/>
</dbReference>
<dbReference type="InterPro" id="IPR002192">
    <property type="entry name" value="PPDK_AMP/ATP-bd"/>
</dbReference>
<dbReference type="PANTHER" id="PTHR43030">
    <property type="entry name" value="PHOSPHOENOLPYRUVATE SYNTHASE"/>
    <property type="match status" value="1"/>
</dbReference>
<dbReference type="EMBL" id="LNQR01000006">
    <property type="protein sequence ID" value="KWT94367.1"/>
    <property type="molecule type" value="Genomic_DNA"/>
</dbReference>
<comment type="similarity">
    <text evidence="4">Belongs to the PEP-utilizing enzyme family.</text>
</comment>
<dbReference type="Gene3D" id="3.30.1490.20">
    <property type="entry name" value="ATP-grasp fold, A domain"/>
    <property type="match status" value="1"/>
</dbReference>
<sequence>MRHTLTGRIAFLVELNTLKNAIIAEKDCNEQVKILCTGILDTLGLDRVLYYFPLGGNRLHAAYEFIRQGKTIKFVEGKAVRSSFNPPRAITESERMYVASQNGYYIKLKDKISDQENIFVLVCIKDNEGTPAGYLKVEIDTDNDRFTQECLMVQPQTAEIENVIMKRNELFVIWQRELLSELREIIGAIVELSNFITLSAVKDPYCELNRDIFDAGKLRSFELLVKEFKSGSLTGRFNLIPELIRLLEAESIRLYSKSSSEIVKTVGVWSKESTIVAPVYKSSFLEGRKIITSGDSIYQADLKGYDVVLDIASNPKCAGMKELSNLTSYIVVALYDTMKKTIGFMQVNYIFKGDMGRFKFHRKLKKDLAILQSIALYLTAIPESEEFTHNPAPVLAGLRKFIDFPDFTFHNGGAPDNNQIFSYISDTISASPENLDTETLPELIDNLKKFSYFVRDKRDVINFFRGLYGMVEERFRPLVVSAVTIMFEHFTIEQGKELTVFKGACYDTLAEWMKAEIKSIISNKHNLTHSTDILEQLLQLNCIFIAKYRSDNNAKCNEFLEAMNINDFDNTEFLFYLFTLNPAMPGTYKKEIFKSFHYLIGSSLLSAEKTADCLRLALSTAGSFPDDYHLLGQILSTAIIAFNKDMGGQDLGGHVEFKDKFVELCRQVLGGTDNWLVGYTAALLLMTIGRHNNQNSINLMEFKEFLVREMPCNKAAVLSAVCDFLQSHNDTIELAELDASVRLLLPMLQQGDSEIISLAKEILMSLGGHIIKYRSPARSGNFINILINELSNTEALSDINYKLTLHDILYTLKTGRIEHQSIHHKDGAHPASPHDSYVAAVSSTLGFNPFDVGDKGCHLLEVIGQCSIPVFLLLKTVAYDDFINHNELKKQILSTIDAIDFDRKEALEKRIIDAGARIEELIINGQFPEHMQLELIDKFIKFKDHISTYEHFATIGARSTAKGEDGRLYSFAGQFLTILDIKTPEEFLSAIKLIWASLWSPKALSYRHDIMEFDAQAKERFRYENLGMGVLIQGVVNAAVSGVIMTSENGGIVVSGSYGIEGGTRSEIAADKYSIDLHAVITDSIIASQEKAVYWDKTRQKFLLSAIDDKAKRQSQKVPANQLRILFEIVDKLKRLPLFIGCPLDIEYAITFDEKIFITQIRPKTAVFKDPGAEARSCDFTGLGCAAEIHLQTYTFGSARAKTAVLDIAADASLEKIVPGEILVARHLDLPNLEVYLKRRPPGAIILETCTPFAHPVLVVSEMEKMGKHIPIVQIPGALEVFKNGMDTGISVLRENLVSVYSNDTALLKFISNLASPTVYKKKSEKASDSQQHGSPIISYQQMEQQVEAVGLDALVRETGELEVFKQLYTLSLYRRVEIENLIEGLQTIGDEDVYEWYTYILQQFYGRRFSQYDIFRSTRIAPFISKDTLTSIEEKIEKNTSLIKLLDDNFHRIRVENLWHPRELLFQLNSPVFIVDPKADSPDPRHDPGAEGFNPWEFNFYAGAQDIIFHDQLGSLIPHKDKAKYMRGRIAGSGVDRVDSTIDLGFLDNTGSFYDTFEKRIGALARLAAILLRLNTHPSVWVEILPRMTEDFKQHGIPQRLTLTQLSDMR</sequence>
<name>A0ABR5SJD8_9BACT</name>
<evidence type="ECO:0000256" key="4">
    <source>
        <dbReference type="ARBA" id="ARBA00007837"/>
    </source>
</evidence>
<dbReference type="InterPro" id="IPR006319">
    <property type="entry name" value="PEP_synth"/>
</dbReference>
<comment type="pathway">
    <text evidence="3">Carbohydrate biosynthesis; gluconeogenesis.</text>
</comment>
<evidence type="ECO:0000256" key="8">
    <source>
        <dbReference type="ARBA" id="ARBA00022723"/>
    </source>
</evidence>
<gene>
    <name evidence="16" type="ORF">ASN18_0252</name>
</gene>
<evidence type="ECO:0000256" key="3">
    <source>
        <dbReference type="ARBA" id="ARBA00004742"/>
    </source>
</evidence>
<dbReference type="InterPro" id="IPR013815">
    <property type="entry name" value="ATP_grasp_subdomain_1"/>
</dbReference>
<organism evidence="16 17">
    <name type="scientific">Candidatus Magnetominusculus xianensis</name>
    <dbReference type="NCBI Taxonomy" id="1748249"/>
    <lineage>
        <taxon>Bacteria</taxon>
        <taxon>Pseudomonadati</taxon>
        <taxon>Nitrospirota</taxon>
        <taxon>Nitrospiria</taxon>
        <taxon>Nitrospirales</taxon>
        <taxon>Nitrospiraceae</taxon>
        <taxon>Candidatus Magnetominusculus</taxon>
    </lineage>
</organism>
<accession>A0ABR5SJD8</accession>
<keyword evidence="9" id="KW-0547">Nucleotide-binding</keyword>
<comment type="catalytic activity">
    <reaction evidence="14">
        <text>pyruvate + ATP + H2O = phosphoenolpyruvate + AMP + phosphate + 2 H(+)</text>
        <dbReference type="Rhea" id="RHEA:11364"/>
        <dbReference type="ChEBI" id="CHEBI:15361"/>
        <dbReference type="ChEBI" id="CHEBI:15377"/>
        <dbReference type="ChEBI" id="CHEBI:15378"/>
        <dbReference type="ChEBI" id="CHEBI:30616"/>
        <dbReference type="ChEBI" id="CHEBI:43474"/>
        <dbReference type="ChEBI" id="CHEBI:58702"/>
        <dbReference type="ChEBI" id="CHEBI:456215"/>
        <dbReference type="EC" id="2.7.9.2"/>
    </reaction>
</comment>
<keyword evidence="17" id="KW-1185">Reference proteome</keyword>
<comment type="caution">
    <text evidence="16">The sequence shown here is derived from an EMBL/GenBank/DDBJ whole genome shotgun (WGS) entry which is preliminary data.</text>
</comment>
<evidence type="ECO:0000256" key="1">
    <source>
        <dbReference type="ARBA" id="ARBA00001946"/>
    </source>
</evidence>
<dbReference type="RefSeq" id="WP_085050786.1">
    <property type="nucleotide sequence ID" value="NZ_LNQR01000006.1"/>
</dbReference>
<dbReference type="EC" id="2.7.9.2" evidence="5"/>
<keyword evidence="11" id="KW-0067">ATP-binding</keyword>
<evidence type="ECO:0000256" key="5">
    <source>
        <dbReference type="ARBA" id="ARBA00011996"/>
    </source>
</evidence>
<evidence type="ECO:0000256" key="7">
    <source>
        <dbReference type="ARBA" id="ARBA00022679"/>
    </source>
</evidence>
<reference evidence="16 17" key="1">
    <citation type="submission" date="2015-11" db="EMBL/GenBank/DDBJ databases">
        <authorList>
            <person name="Lin W."/>
        </authorList>
    </citation>
    <scope>NUCLEOTIDE SEQUENCE [LARGE SCALE GENOMIC DNA]</scope>
    <source>
        <strain evidence="16 17">HCH-1</strain>
    </source>
</reference>
<dbReference type="SUPFAM" id="SSF56059">
    <property type="entry name" value="Glutathione synthetase ATP-binding domain-like"/>
    <property type="match status" value="1"/>
</dbReference>
<feature type="domain" description="Pyruvate phosphate dikinase AMP/ATP-binding" evidence="15">
    <location>
        <begin position="852"/>
        <end position="1167"/>
    </location>
</feature>
<comment type="cofactor">
    <cofactor evidence="1">
        <name>Mg(2+)</name>
        <dbReference type="ChEBI" id="CHEBI:18420"/>
    </cofactor>
</comment>
<dbReference type="GO" id="GO:0008986">
    <property type="term" value="F:pyruvate, water dikinase activity"/>
    <property type="evidence" value="ECO:0007669"/>
    <property type="project" value="UniProtKB-EC"/>
</dbReference>
<dbReference type="Pfam" id="PF01326">
    <property type="entry name" value="PPDK_N"/>
    <property type="match status" value="1"/>
</dbReference>
<evidence type="ECO:0000259" key="15">
    <source>
        <dbReference type="Pfam" id="PF01326"/>
    </source>
</evidence>
<evidence type="ECO:0000256" key="13">
    <source>
        <dbReference type="ARBA" id="ARBA00033470"/>
    </source>
</evidence>
<dbReference type="PANTHER" id="PTHR43030:SF1">
    <property type="entry name" value="PHOSPHOENOLPYRUVATE SYNTHASE"/>
    <property type="match status" value="1"/>
</dbReference>
<proteinExistence type="inferred from homology"/>
<evidence type="ECO:0000256" key="6">
    <source>
        <dbReference type="ARBA" id="ARBA00021623"/>
    </source>
</evidence>
<evidence type="ECO:0000256" key="2">
    <source>
        <dbReference type="ARBA" id="ARBA00002988"/>
    </source>
</evidence>
<keyword evidence="8" id="KW-0479">Metal-binding</keyword>
<evidence type="ECO:0000313" key="16">
    <source>
        <dbReference type="EMBL" id="KWT94367.1"/>
    </source>
</evidence>
<evidence type="ECO:0000256" key="9">
    <source>
        <dbReference type="ARBA" id="ARBA00022741"/>
    </source>
</evidence>
<comment type="function">
    <text evidence="2">Catalyzes the phosphorylation of pyruvate to phosphoenolpyruvate.</text>
</comment>
<dbReference type="Proteomes" id="UP000060487">
    <property type="component" value="Unassembled WGS sequence"/>
</dbReference>
<protein>
    <recommendedName>
        <fullName evidence="6">Phosphoenolpyruvate synthase</fullName>
        <ecNumber evidence="5">2.7.9.2</ecNumber>
    </recommendedName>
    <alternativeName>
        <fullName evidence="13">Pyruvate, water dikinase</fullName>
    </alternativeName>
</protein>
<evidence type="ECO:0000256" key="10">
    <source>
        <dbReference type="ARBA" id="ARBA00022777"/>
    </source>
</evidence>